<feature type="transmembrane region" description="Helical" evidence="5">
    <location>
        <begin position="111"/>
        <end position="133"/>
    </location>
</feature>
<protein>
    <recommendedName>
        <fullName evidence="5">Probable membrane transporter protein</fullName>
    </recommendedName>
</protein>
<proteinExistence type="inferred from homology"/>
<dbReference type="PANTHER" id="PTHR43701:SF5">
    <property type="entry name" value="MEMBRANE TRANSPORTER PROTEIN-RELATED"/>
    <property type="match status" value="1"/>
</dbReference>
<keyword evidence="3 5" id="KW-1133">Transmembrane helix</keyword>
<gene>
    <name evidence="6" type="ORF">DespoDRAFT_00850</name>
</gene>
<feature type="transmembrane region" description="Helical" evidence="5">
    <location>
        <begin position="48"/>
        <end position="69"/>
    </location>
</feature>
<dbReference type="HOGENOM" id="CLU_929761_0_0_7"/>
<keyword evidence="2 5" id="KW-0812">Transmembrane</keyword>
<dbReference type="Pfam" id="PF01925">
    <property type="entry name" value="TauE"/>
    <property type="match status" value="1"/>
</dbReference>
<feature type="transmembrane region" description="Helical" evidence="5">
    <location>
        <begin position="140"/>
        <end position="157"/>
    </location>
</feature>
<evidence type="ECO:0000256" key="5">
    <source>
        <dbReference type="RuleBase" id="RU363041"/>
    </source>
</evidence>
<keyword evidence="4 5" id="KW-0472">Membrane</keyword>
<dbReference type="GO" id="GO:0005886">
    <property type="term" value="C:plasma membrane"/>
    <property type="evidence" value="ECO:0007669"/>
    <property type="project" value="UniProtKB-SubCell"/>
</dbReference>
<dbReference type="OrthoDB" id="5413947at2"/>
<dbReference type="EMBL" id="CM001488">
    <property type="protein sequence ID" value="EIM62830.1"/>
    <property type="molecule type" value="Genomic_DNA"/>
</dbReference>
<feature type="transmembrane region" description="Helical" evidence="5">
    <location>
        <begin position="177"/>
        <end position="198"/>
    </location>
</feature>
<dbReference type="PANTHER" id="PTHR43701">
    <property type="entry name" value="MEMBRANE TRANSPORTER PROTEIN MJ0441-RELATED"/>
    <property type="match status" value="1"/>
</dbReference>
<organism evidence="6 7">
    <name type="scientific">Desulfobacter postgatei 2ac9</name>
    <dbReference type="NCBI Taxonomy" id="879212"/>
    <lineage>
        <taxon>Bacteria</taxon>
        <taxon>Pseudomonadati</taxon>
        <taxon>Thermodesulfobacteriota</taxon>
        <taxon>Desulfobacteria</taxon>
        <taxon>Desulfobacterales</taxon>
        <taxon>Desulfobacteraceae</taxon>
        <taxon>Desulfobacter</taxon>
    </lineage>
</organism>
<dbReference type="eggNOG" id="COG0730">
    <property type="taxonomic scope" value="Bacteria"/>
</dbReference>
<dbReference type="STRING" id="879212.DespoDRAFT_00850"/>
<evidence type="ECO:0000256" key="4">
    <source>
        <dbReference type="ARBA" id="ARBA00023136"/>
    </source>
</evidence>
<name>I5B017_9BACT</name>
<dbReference type="Proteomes" id="UP000005778">
    <property type="component" value="Chromosome"/>
</dbReference>
<dbReference type="AlphaFoldDB" id="I5B017"/>
<sequence length="300" mass="33583">MKIWPLLFKMPKHLGFWMLADTAYVFFLFFFFNALIPLSFSKFMFVHFLAIGVGSMVMFTGVGGGILWIPVLTFLEIRPSEAVAISIFTQIAGKGTGSLTYLFNGMVDVKAATAFIPMALAGVTLGFLSSFYISRGYEQLLLYIFVLIAVYLLIRTIQSLRYRISFIDTSPGINPPITYAKSYPVVILSSFFTGLLSIGNTDWLIPHMTIKLKMPTSRAVATSLLIMFVTILFYLFLAGISVWLGYASWPHGTYLLFATCSGVIVGGQIGTRLSRIPWFERYQKHTFIVFLGVSIIHLLC</sequence>
<dbReference type="InterPro" id="IPR002781">
    <property type="entry name" value="TM_pro_TauE-like"/>
</dbReference>
<feature type="transmembrane region" description="Helical" evidence="5">
    <location>
        <begin position="252"/>
        <end position="270"/>
    </location>
</feature>
<dbReference type="RefSeq" id="WP_004071639.1">
    <property type="nucleotide sequence ID" value="NZ_CM001488.1"/>
</dbReference>
<keyword evidence="5" id="KW-1003">Cell membrane</keyword>
<reference evidence="6 7" key="2">
    <citation type="submission" date="2012-02" db="EMBL/GenBank/DDBJ databases">
        <title>Improved High-Quality Draft sequence of Desulfobacter postgatei 2ac9.</title>
        <authorList>
            <consortium name="US DOE Joint Genome Institute"/>
            <person name="Lucas S."/>
            <person name="Han J."/>
            <person name="Lapidus A."/>
            <person name="Cheng J.-F."/>
            <person name="Goodwin L."/>
            <person name="Pitluck S."/>
            <person name="Peters L."/>
            <person name="Ovchinnikova G."/>
            <person name="Held B."/>
            <person name="Detter J.C."/>
            <person name="Han C."/>
            <person name="Tapia R."/>
            <person name="Land M."/>
            <person name="Hauser L."/>
            <person name="Kyrpides N."/>
            <person name="Ivanova N."/>
            <person name="Pagani I."/>
            <person name="Orellana R."/>
            <person name="Lovley D."/>
            <person name="Woyke T."/>
        </authorList>
    </citation>
    <scope>NUCLEOTIDE SEQUENCE [LARGE SCALE GENOMIC DNA]</scope>
    <source>
        <strain evidence="6 7">2ac9</strain>
    </source>
</reference>
<reference evidence="6 7" key="1">
    <citation type="submission" date="2011-09" db="EMBL/GenBank/DDBJ databases">
        <authorList>
            <consortium name="US DOE Joint Genome Institute (JGI-PGF)"/>
            <person name="Lucas S."/>
            <person name="Han J."/>
            <person name="Lapidus A."/>
            <person name="Cheng J.-F."/>
            <person name="Goodwin L."/>
            <person name="Pitluck S."/>
            <person name="Peters L."/>
            <person name="Land M.L."/>
            <person name="Hauser L."/>
            <person name="Orellana R."/>
            <person name="Lovley D."/>
            <person name="Woyke T.J."/>
        </authorList>
    </citation>
    <scope>NUCLEOTIDE SEQUENCE [LARGE SCALE GENOMIC DNA]</scope>
    <source>
        <strain evidence="6 7">2ac9</strain>
    </source>
</reference>
<feature type="transmembrane region" description="Helical" evidence="5">
    <location>
        <begin position="219"/>
        <end position="246"/>
    </location>
</feature>
<feature type="transmembrane region" description="Helical" evidence="5">
    <location>
        <begin position="14"/>
        <end position="36"/>
    </location>
</feature>
<accession>I5B017</accession>
<comment type="subcellular location">
    <subcellularLocation>
        <location evidence="5">Cell membrane</location>
        <topology evidence="5">Multi-pass membrane protein</topology>
    </subcellularLocation>
    <subcellularLocation>
        <location evidence="1">Membrane</location>
        <topology evidence="1">Multi-pass membrane protein</topology>
    </subcellularLocation>
</comment>
<evidence type="ECO:0000313" key="7">
    <source>
        <dbReference type="Proteomes" id="UP000005778"/>
    </source>
</evidence>
<evidence type="ECO:0000256" key="2">
    <source>
        <dbReference type="ARBA" id="ARBA00022692"/>
    </source>
</evidence>
<comment type="similarity">
    <text evidence="5">Belongs to the 4-toluene sulfonate uptake permease (TSUP) (TC 2.A.102) family.</text>
</comment>
<dbReference type="InterPro" id="IPR051598">
    <property type="entry name" value="TSUP/Inactive_protease-like"/>
</dbReference>
<evidence type="ECO:0000256" key="3">
    <source>
        <dbReference type="ARBA" id="ARBA00022989"/>
    </source>
</evidence>
<evidence type="ECO:0000256" key="1">
    <source>
        <dbReference type="ARBA" id="ARBA00004141"/>
    </source>
</evidence>
<evidence type="ECO:0000313" key="6">
    <source>
        <dbReference type="EMBL" id="EIM62830.1"/>
    </source>
</evidence>
<keyword evidence="7" id="KW-1185">Reference proteome</keyword>